<feature type="transmembrane region" description="Helical" evidence="5">
    <location>
        <begin position="389"/>
        <end position="410"/>
    </location>
</feature>
<evidence type="ECO:0000256" key="5">
    <source>
        <dbReference type="SAM" id="Phobius"/>
    </source>
</evidence>
<dbReference type="GO" id="GO:0016020">
    <property type="term" value="C:membrane"/>
    <property type="evidence" value="ECO:0007669"/>
    <property type="project" value="UniProtKB-SubCell"/>
</dbReference>
<protein>
    <submittedName>
        <fullName evidence="7">Lipid A core-O-antigen ligase</fullName>
    </submittedName>
</protein>
<evidence type="ECO:0000313" key="8">
    <source>
        <dbReference type="Proteomes" id="UP000233425"/>
    </source>
</evidence>
<proteinExistence type="predicted"/>
<evidence type="ECO:0000313" key="7">
    <source>
        <dbReference type="EMBL" id="PKD28203.1"/>
    </source>
</evidence>
<comment type="subcellular location">
    <subcellularLocation>
        <location evidence="1">Membrane</location>
        <topology evidence="1">Multi-pass membrane protein</topology>
    </subcellularLocation>
</comment>
<feature type="transmembrane region" description="Helical" evidence="5">
    <location>
        <begin position="231"/>
        <end position="248"/>
    </location>
</feature>
<keyword evidence="3 5" id="KW-1133">Transmembrane helix</keyword>
<reference evidence="7" key="1">
    <citation type="journal article" date="2018" name="Environ. Microbiol.">
        <title>Sporulation capability and amylosome conservation among diverse human colonic and rumen isolates of the keystone starch-degrader Ruminococcus bromii.</title>
        <authorList>
            <person name="Mukhopadhya I."/>
            <person name="Morais S."/>
            <person name="Laverde-Gomez J."/>
            <person name="Sheridan P.O."/>
            <person name="Walker A.W."/>
            <person name="Kelly W."/>
            <person name="Klieve A.V."/>
            <person name="Ouwerkerk D."/>
            <person name="Duncan S.H."/>
            <person name="Louis P."/>
            <person name="Koropatkin N."/>
            <person name="Cockburn D."/>
            <person name="Kibler R."/>
            <person name="Cooper P.J."/>
            <person name="Sandoval C."/>
            <person name="Crost E."/>
            <person name="Juge N."/>
            <person name="Bayer E.A."/>
            <person name="Flint H.J."/>
        </authorList>
    </citation>
    <scope>NUCLEOTIDE SEQUENCE [LARGE SCALE GENOMIC DNA]</scope>
    <source>
        <strain evidence="7">ATCC 27255</strain>
    </source>
</reference>
<feature type="transmembrane region" description="Helical" evidence="5">
    <location>
        <begin position="36"/>
        <end position="56"/>
    </location>
</feature>
<evidence type="ECO:0000256" key="4">
    <source>
        <dbReference type="ARBA" id="ARBA00023136"/>
    </source>
</evidence>
<dbReference type="Proteomes" id="UP000233425">
    <property type="component" value="Unassembled WGS sequence"/>
</dbReference>
<evidence type="ECO:0000259" key="6">
    <source>
        <dbReference type="Pfam" id="PF04932"/>
    </source>
</evidence>
<dbReference type="RefSeq" id="WP_101029246.1">
    <property type="nucleotide sequence ID" value="NZ_CABMMZ010000063.1"/>
</dbReference>
<gene>
    <name evidence="7" type="ORF">RBATCC27255_01255</name>
</gene>
<feature type="transmembrane region" description="Helical" evidence="5">
    <location>
        <begin position="454"/>
        <end position="474"/>
    </location>
</feature>
<comment type="caution">
    <text evidence="7">The sequence shown here is derived from an EMBL/GenBank/DDBJ whole genome shotgun (WGS) entry which is preliminary data.</text>
</comment>
<feature type="transmembrane region" description="Helical" evidence="5">
    <location>
        <begin position="169"/>
        <end position="189"/>
    </location>
</feature>
<feature type="transmembrane region" description="Helical" evidence="5">
    <location>
        <begin position="68"/>
        <end position="85"/>
    </location>
</feature>
<accession>A0A2N0UMI8</accession>
<feature type="transmembrane region" description="Helical" evidence="5">
    <location>
        <begin position="91"/>
        <end position="109"/>
    </location>
</feature>
<keyword evidence="8" id="KW-1185">Reference proteome</keyword>
<dbReference type="PANTHER" id="PTHR37422">
    <property type="entry name" value="TEICHURONIC ACID BIOSYNTHESIS PROTEIN TUAE"/>
    <property type="match status" value="1"/>
</dbReference>
<evidence type="ECO:0000256" key="2">
    <source>
        <dbReference type="ARBA" id="ARBA00022692"/>
    </source>
</evidence>
<keyword evidence="2 5" id="KW-0812">Transmembrane</keyword>
<feature type="transmembrane region" description="Helical" evidence="5">
    <location>
        <begin position="210"/>
        <end position="225"/>
    </location>
</feature>
<dbReference type="InterPro" id="IPR051533">
    <property type="entry name" value="WaaL-like"/>
</dbReference>
<dbReference type="Pfam" id="PF04932">
    <property type="entry name" value="Wzy_C"/>
    <property type="match status" value="1"/>
</dbReference>
<keyword evidence="7" id="KW-0436">Ligase</keyword>
<dbReference type="AlphaFoldDB" id="A0A2N0UMI8"/>
<dbReference type="InterPro" id="IPR007016">
    <property type="entry name" value="O-antigen_ligase-rel_domated"/>
</dbReference>
<feature type="transmembrane region" description="Helical" evidence="5">
    <location>
        <begin position="260"/>
        <end position="280"/>
    </location>
</feature>
<dbReference type="EMBL" id="NNSR01000063">
    <property type="protein sequence ID" value="PKD28203.1"/>
    <property type="molecule type" value="Genomic_DNA"/>
</dbReference>
<dbReference type="GO" id="GO:0016874">
    <property type="term" value="F:ligase activity"/>
    <property type="evidence" value="ECO:0007669"/>
    <property type="project" value="UniProtKB-KW"/>
</dbReference>
<feature type="domain" description="O-antigen ligase-related" evidence="6">
    <location>
        <begin position="216"/>
        <end position="405"/>
    </location>
</feature>
<feature type="transmembrane region" description="Helical" evidence="5">
    <location>
        <begin position="431"/>
        <end position="448"/>
    </location>
</feature>
<evidence type="ECO:0000256" key="3">
    <source>
        <dbReference type="ARBA" id="ARBA00022989"/>
    </source>
</evidence>
<keyword evidence="4 5" id="KW-0472">Membrane</keyword>
<evidence type="ECO:0000256" key="1">
    <source>
        <dbReference type="ARBA" id="ARBA00004141"/>
    </source>
</evidence>
<feature type="transmembrane region" description="Helical" evidence="5">
    <location>
        <begin position="129"/>
        <end position="149"/>
    </location>
</feature>
<name>A0A2N0UMI8_9FIRM</name>
<organism evidence="7 8">
    <name type="scientific">Ruminococcus bromii</name>
    <dbReference type="NCBI Taxonomy" id="40518"/>
    <lineage>
        <taxon>Bacteria</taxon>
        <taxon>Bacillati</taxon>
        <taxon>Bacillota</taxon>
        <taxon>Clostridia</taxon>
        <taxon>Eubacteriales</taxon>
        <taxon>Oscillospiraceae</taxon>
        <taxon>Ruminococcus</taxon>
    </lineage>
</organism>
<sequence>MTDFKQKLRRFFSDSSLFRRIYIIDLFFTNIAFLQIPAYVLLVFLFIWGVCLVVYNQRRNNTFFKLRFGIWIGAFLAVTVFSILLNFSQTILYSLVMLLHSVMCFFLFYGMHTEPDFDYRIELYHIAKFITYITTVMNIIGISCLMFGIKFEWYWIKFTVYENRFTGCYVNPNLLGFIAVVSIFCCHMLSKGHFMRRIAEKIPEPGISKIWIVACLATNIFSLILCDSNASLVLALGYAIVYIVYMFFADKAGLSPSKIILKITALFLVGVFLTGSALMFRTICQEGFSVVVSKTTSVVDLLLGKTESELVQEDLTPEQREQLEKDKITFSHENKNIDSGRKKLWLESINLFKLSPIVGISNGNIVLYSAEYSNGALEYSYHKSDLHNGFLTILVSTGIIGFVLFGIFGFRFAKHSAQHLFLQKKTYRDDVYPCLFAFLFAYLFFACFEKALLYDISFMVVWFWLIMGYMSCYITKFEPTLESQCLFHGKRLKRITRTML</sequence>
<dbReference type="PANTHER" id="PTHR37422:SF13">
    <property type="entry name" value="LIPOPOLYSACCHARIDE BIOSYNTHESIS PROTEIN PA4999-RELATED"/>
    <property type="match status" value="1"/>
</dbReference>